<gene>
    <name evidence="2" type="ORF">TVY486_0301120</name>
</gene>
<feature type="compositionally biased region" description="Basic and acidic residues" evidence="1">
    <location>
        <begin position="1"/>
        <end position="11"/>
    </location>
</feature>
<dbReference type="AlphaFoldDB" id="G0TSJ5"/>
<sequence length="131" mass="15313">MWLWETRDEVQPKTTTTTAMERKQNRAQTDKIRQTDTHTNKHSYMNRYKYRCALIEQSSILAPGTNPPFLHSSVILFTPAVILNEATHTCAPLYLYPHSIFVYPICWCAHFATTHEATGRYKKCFYVLVRV</sequence>
<proteinExistence type="predicted"/>
<feature type="compositionally biased region" description="Basic and acidic residues" evidence="1">
    <location>
        <begin position="20"/>
        <end position="36"/>
    </location>
</feature>
<organism evidence="2">
    <name type="scientific">Trypanosoma vivax (strain Y486)</name>
    <dbReference type="NCBI Taxonomy" id="1055687"/>
    <lineage>
        <taxon>Eukaryota</taxon>
        <taxon>Discoba</taxon>
        <taxon>Euglenozoa</taxon>
        <taxon>Kinetoplastea</taxon>
        <taxon>Metakinetoplastina</taxon>
        <taxon>Trypanosomatida</taxon>
        <taxon>Trypanosomatidae</taxon>
        <taxon>Trypanosoma</taxon>
        <taxon>Duttonella</taxon>
    </lineage>
</organism>
<accession>G0TSJ5</accession>
<protein>
    <submittedName>
        <fullName evidence="2">Uncharacterized protein</fullName>
    </submittedName>
</protein>
<dbReference type="EMBL" id="HE573019">
    <property type="protein sequence ID" value="CCC46922.1"/>
    <property type="molecule type" value="Genomic_DNA"/>
</dbReference>
<evidence type="ECO:0000256" key="1">
    <source>
        <dbReference type="SAM" id="MobiDB-lite"/>
    </source>
</evidence>
<feature type="region of interest" description="Disordered" evidence="1">
    <location>
        <begin position="1"/>
        <end position="36"/>
    </location>
</feature>
<name>G0TSJ5_TRYVY</name>
<reference evidence="2" key="1">
    <citation type="journal article" date="2012" name="Proc. Natl. Acad. Sci. U.S.A.">
        <title>Antigenic diversity is generated by distinct evolutionary mechanisms in African trypanosome species.</title>
        <authorList>
            <person name="Jackson A.P."/>
            <person name="Berry A."/>
            <person name="Aslett M."/>
            <person name="Allison H.C."/>
            <person name="Burton P."/>
            <person name="Vavrova-Anderson J."/>
            <person name="Brown R."/>
            <person name="Browne H."/>
            <person name="Corton N."/>
            <person name="Hauser H."/>
            <person name="Gamble J."/>
            <person name="Gilderthorp R."/>
            <person name="Marcello L."/>
            <person name="McQuillan J."/>
            <person name="Otto T.D."/>
            <person name="Quail M.A."/>
            <person name="Sanders M.J."/>
            <person name="van Tonder A."/>
            <person name="Ginger M.L."/>
            <person name="Field M.C."/>
            <person name="Barry J.D."/>
            <person name="Hertz-Fowler C."/>
            <person name="Berriman M."/>
        </authorList>
    </citation>
    <scope>NUCLEOTIDE SEQUENCE</scope>
    <source>
        <strain evidence="2">Y486</strain>
    </source>
</reference>
<evidence type="ECO:0000313" key="2">
    <source>
        <dbReference type="EMBL" id="CCC46922.1"/>
    </source>
</evidence>